<keyword evidence="2" id="KW-1185">Reference proteome</keyword>
<evidence type="ECO:0000313" key="1">
    <source>
        <dbReference type="EMBL" id="KAF9651283.1"/>
    </source>
</evidence>
<sequence length="401" mass="45445">MLEDCWNEDPELRWEARCMCHRFSNPTTARVQGMPCVIGALRPVGFSVQLDHLQVDDCPKYLAKSLGFALKEHPIHKQHNLNFEIQKEGVEALLEVFDKVLEYRPFDPLISKQFRQLCGRSELVPASYFISRERISTVGEHPVASGGFGDVWKGIYEGRHVAIKALRVYKRDDMRKVKRIFYKEVTMWKRFSHPNIVPFLGVTDAPAPLSMVLQWMSNGDIRHYVRRHLEADRLQLMLDICHGLQVLHTHNVVHGDLKGANILINNSGWACLIDFGLSSIASLSCTESSAHGPCGSFRWTAPELMRITESQHARPTKESDIYALAMVAIEVFTGLIPFESCKADPAVMLKVINGERPARPTEAAKLGLTDDLWDLIQSAWAQDAQHRPPVETIIDFLLRVT</sequence>
<protein>
    <submittedName>
        <fullName evidence="1">Kinase-like protein</fullName>
    </submittedName>
</protein>
<evidence type="ECO:0000313" key="2">
    <source>
        <dbReference type="Proteomes" id="UP000886501"/>
    </source>
</evidence>
<name>A0ACB6ZPE3_THEGA</name>
<accession>A0ACB6ZPE3</accession>
<organism evidence="1 2">
    <name type="scientific">Thelephora ganbajun</name>
    <name type="common">Ganba fungus</name>
    <dbReference type="NCBI Taxonomy" id="370292"/>
    <lineage>
        <taxon>Eukaryota</taxon>
        <taxon>Fungi</taxon>
        <taxon>Dikarya</taxon>
        <taxon>Basidiomycota</taxon>
        <taxon>Agaricomycotina</taxon>
        <taxon>Agaricomycetes</taxon>
        <taxon>Thelephorales</taxon>
        <taxon>Thelephoraceae</taxon>
        <taxon>Thelephora</taxon>
    </lineage>
</organism>
<proteinExistence type="predicted"/>
<comment type="caution">
    <text evidence="1">The sequence shown here is derived from an EMBL/GenBank/DDBJ whole genome shotgun (WGS) entry which is preliminary data.</text>
</comment>
<dbReference type="EMBL" id="MU117977">
    <property type="protein sequence ID" value="KAF9651283.1"/>
    <property type="molecule type" value="Genomic_DNA"/>
</dbReference>
<dbReference type="Proteomes" id="UP000886501">
    <property type="component" value="Unassembled WGS sequence"/>
</dbReference>
<reference evidence="1" key="1">
    <citation type="submission" date="2019-10" db="EMBL/GenBank/DDBJ databases">
        <authorList>
            <consortium name="DOE Joint Genome Institute"/>
            <person name="Kuo A."/>
            <person name="Miyauchi S."/>
            <person name="Kiss E."/>
            <person name="Drula E."/>
            <person name="Kohler A."/>
            <person name="Sanchez-Garcia M."/>
            <person name="Andreopoulos B."/>
            <person name="Barry K.W."/>
            <person name="Bonito G."/>
            <person name="Buee M."/>
            <person name="Carver A."/>
            <person name="Chen C."/>
            <person name="Cichocki N."/>
            <person name="Clum A."/>
            <person name="Culley D."/>
            <person name="Crous P.W."/>
            <person name="Fauchery L."/>
            <person name="Girlanda M."/>
            <person name="Hayes R."/>
            <person name="Keri Z."/>
            <person name="Labutti K."/>
            <person name="Lipzen A."/>
            <person name="Lombard V."/>
            <person name="Magnuson J."/>
            <person name="Maillard F."/>
            <person name="Morin E."/>
            <person name="Murat C."/>
            <person name="Nolan M."/>
            <person name="Ohm R."/>
            <person name="Pangilinan J."/>
            <person name="Pereira M."/>
            <person name="Perotto S."/>
            <person name="Peter M."/>
            <person name="Riley R."/>
            <person name="Sitrit Y."/>
            <person name="Stielow B."/>
            <person name="Szollosi G."/>
            <person name="Zifcakova L."/>
            <person name="Stursova M."/>
            <person name="Spatafora J.W."/>
            <person name="Tedersoo L."/>
            <person name="Vaario L.-M."/>
            <person name="Yamada A."/>
            <person name="Yan M."/>
            <person name="Wang P."/>
            <person name="Xu J."/>
            <person name="Bruns T."/>
            <person name="Baldrian P."/>
            <person name="Vilgalys R."/>
            <person name="Henrissat B."/>
            <person name="Grigoriev I.V."/>
            <person name="Hibbett D."/>
            <person name="Nagy L.G."/>
            <person name="Martin F.M."/>
        </authorList>
    </citation>
    <scope>NUCLEOTIDE SEQUENCE</scope>
    <source>
        <strain evidence="1">P2</strain>
    </source>
</reference>
<reference evidence="1" key="2">
    <citation type="journal article" date="2020" name="Nat. Commun.">
        <title>Large-scale genome sequencing of mycorrhizal fungi provides insights into the early evolution of symbiotic traits.</title>
        <authorList>
            <person name="Miyauchi S."/>
            <person name="Kiss E."/>
            <person name="Kuo A."/>
            <person name="Drula E."/>
            <person name="Kohler A."/>
            <person name="Sanchez-Garcia M."/>
            <person name="Morin E."/>
            <person name="Andreopoulos B."/>
            <person name="Barry K.W."/>
            <person name="Bonito G."/>
            <person name="Buee M."/>
            <person name="Carver A."/>
            <person name="Chen C."/>
            <person name="Cichocki N."/>
            <person name="Clum A."/>
            <person name="Culley D."/>
            <person name="Crous P.W."/>
            <person name="Fauchery L."/>
            <person name="Girlanda M."/>
            <person name="Hayes R.D."/>
            <person name="Keri Z."/>
            <person name="LaButti K."/>
            <person name="Lipzen A."/>
            <person name="Lombard V."/>
            <person name="Magnuson J."/>
            <person name="Maillard F."/>
            <person name="Murat C."/>
            <person name="Nolan M."/>
            <person name="Ohm R.A."/>
            <person name="Pangilinan J."/>
            <person name="Pereira M.F."/>
            <person name="Perotto S."/>
            <person name="Peter M."/>
            <person name="Pfister S."/>
            <person name="Riley R."/>
            <person name="Sitrit Y."/>
            <person name="Stielow J.B."/>
            <person name="Szollosi G."/>
            <person name="Zifcakova L."/>
            <person name="Stursova M."/>
            <person name="Spatafora J.W."/>
            <person name="Tedersoo L."/>
            <person name="Vaario L.M."/>
            <person name="Yamada A."/>
            <person name="Yan M."/>
            <person name="Wang P."/>
            <person name="Xu J."/>
            <person name="Bruns T."/>
            <person name="Baldrian P."/>
            <person name="Vilgalys R."/>
            <person name="Dunand C."/>
            <person name="Henrissat B."/>
            <person name="Grigoriev I.V."/>
            <person name="Hibbett D."/>
            <person name="Nagy L.G."/>
            <person name="Martin F.M."/>
        </authorList>
    </citation>
    <scope>NUCLEOTIDE SEQUENCE</scope>
    <source>
        <strain evidence="1">P2</strain>
    </source>
</reference>
<gene>
    <name evidence="1" type="ORF">BDM02DRAFT_913217</name>
</gene>